<feature type="compositionally biased region" description="Low complexity" evidence="7">
    <location>
        <begin position="223"/>
        <end position="243"/>
    </location>
</feature>
<feature type="region of interest" description="Disordered" evidence="7">
    <location>
        <begin position="222"/>
        <end position="243"/>
    </location>
</feature>
<dbReference type="GO" id="GO:0046872">
    <property type="term" value="F:metal ion binding"/>
    <property type="evidence" value="ECO:0007669"/>
    <property type="project" value="UniProtKB-KW"/>
</dbReference>
<dbReference type="GO" id="GO:0051539">
    <property type="term" value="F:4 iron, 4 sulfur cluster binding"/>
    <property type="evidence" value="ECO:0007669"/>
    <property type="project" value="UniProtKB-KW"/>
</dbReference>
<evidence type="ECO:0000259" key="8">
    <source>
        <dbReference type="PROSITE" id="PS51918"/>
    </source>
</evidence>
<dbReference type="PROSITE" id="PS51918">
    <property type="entry name" value="RADICAL_SAM"/>
    <property type="match status" value="1"/>
</dbReference>
<evidence type="ECO:0000256" key="2">
    <source>
        <dbReference type="ARBA" id="ARBA00022485"/>
    </source>
</evidence>
<evidence type="ECO:0000256" key="7">
    <source>
        <dbReference type="SAM" id="MobiDB-lite"/>
    </source>
</evidence>
<dbReference type="PROSITE" id="PS51257">
    <property type="entry name" value="PROKAR_LIPOPROTEIN"/>
    <property type="match status" value="1"/>
</dbReference>
<keyword evidence="10" id="KW-1185">Reference proteome</keyword>
<evidence type="ECO:0000256" key="6">
    <source>
        <dbReference type="ARBA" id="ARBA00023014"/>
    </source>
</evidence>
<comment type="cofactor">
    <cofactor evidence="1">
        <name>[4Fe-4S] cluster</name>
        <dbReference type="ChEBI" id="CHEBI:49883"/>
    </cofactor>
</comment>
<dbReference type="Pfam" id="PF04055">
    <property type="entry name" value="Radical_SAM"/>
    <property type="match status" value="1"/>
</dbReference>
<dbReference type="GO" id="GO:0003824">
    <property type="term" value="F:catalytic activity"/>
    <property type="evidence" value="ECO:0007669"/>
    <property type="project" value="InterPro"/>
</dbReference>
<proteinExistence type="predicted"/>
<evidence type="ECO:0000313" key="9">
    <source>
        <dbReference type="EMBL" id="THF83325.1"/>
    </source>
</evidence>
<evidence type="ECO:0000256" key="4">
    <source>
        <dbReference type="ARBA" id="ARBA00022723"/>
    </source>
</evidence>
<comment type="caution">
    <text evidence="9">The sequence shown here is derived from an EMBL/GenBank/DDBJ whole genome shotgun (WGS) entry which is preliminary data.</text>
</comment>
<keyword evidence="6" id="KW-0411">Iron-sulfur</keyword>
<dbReference type="Gene3D" id="3.20.20.70">
    <property type="entry name" value="Aldolase class I"/>
    <property type="match status" value="1"/>
</dbReference>
<organism evidence="9 10">
    <name type="scientific">Cohnella fermenti</name>
    <dbReference type="NCBI Taxonomy" id="2565925"/>
    <lineage>
        <taxon>Bacteria</taxon>
        <taxon>Bacillati</taxon>
        <taxon>Bacillota</taxon>
        <taxon>Bacilli</taxon>
        <taxon>Bacillales</taxon>
        <taxon>Paenibacillaceae</taxon>
        <taxon>Cohnella</taxon>
    </lineage>
</organism>
<keyword evidence="2" id="KW-0004">4Fe-4S</keyword>
<reference evidence="9 10" key="1">
    <citation type="submission" date="2019-04" db="EMBL/GenBank/DDBJ databases">
        <title>Cohnella sp. nov. isolated from preserved vegetables.</title>
        <authorList>
            <person name="Lin S.-Y."/>
            <person name="Hung M.-H."/>
            <person name="Young C.-C."/>
        </authorList>
    </citation>
    <scope>NUCLEOTIDE SEQUENCE [LARGE SCALE GENOMIC DNA]</scope>
    <source>
        <strain evidence="9 10">CC-MHH1044</strain>
    </source>
</reference>
<dbReference type="InterPro" id="IPR034457">
    <property type="entry name" value="Organic_radical-activating"/>
</dbReference>
<dbReference type="PANTHER" id="PTHR30352:SF5">
    <property type="entry name" value="PYRUVATE FORMATE-LYASE 1-ACTIVATING ENZYME"/>
    <property type="match status" value="1"/>
</dbReference>
<feature type="domain" description="Radical SAM core" evidence="8">
    <location>
        <begin position="13"/>
        <end position="243"/>
    </location>
</feature>
<dbReference type="PANTHER" id="PTHR30352">
    <property type="entry name" value="PYRUVATE FORMATE-LYASE-ACTIVATING ENZYME"/>
    <property type="match status" value="1"/>
</dbReference>
<dbReference type="InterPro" id="IPR007197">
    <property type="entry name" value="rSAM"/>
</dbReference>
<evidence type="ECO:0000313" key="10">
    <source>
        <dbReference type="Proteomes" id="UP000310636"/>
    </source>
</evidence>
<accession>A0A4S4C6A6</accession>
<evidence type="ECO:0000256" key="1">
    <source>
        <dbReference type="ARBA" id="ARBA00001966"/>
    </source>
</evidence>
<dbReference type="Proteomes" id="UP000310636">
    <property type="component" value="Unassembled WGS sequence"/>
</dbReference>
<dbReference type="CDD" id="cd01335">
    <property type="entry name" value="Radical_SAM"/>
    <property type="match status" value="1"/>
</dbReference>
<evidence type="ECO:0000256" key="5">
    <source>
        <dbReference type="ARBA" id="ARBA00023004"/>
    </source>
</evidence>
<dbReference type="OrthoDB" id="3036033at2"/>
<dbReference type="InterPro" id="IPR013785">
    <property type="entry name" value="Aldolase_TIM"/>
</dbReference>
<gene>
    <name evidence="9" type="ORF">E6C55_05605</name>
</gene>
<evidence type="ECO:0000256" key="3">
    <source>
        <dbReference type="ARBA" id="ARBA00022691"/>
    </source>
</evidence>
<protein>
    <submittedName>
        <fullName evidence="9">Radical SAM protein</fullName>
    </submittedName>
</protein>
<keyword evidence="5" id="KW-0408">Iron</keyword>
<dbReference type="AlphaFoldDB" id="A0A4S4C6A6"/>
<keyword evidence="3" id="KW-0949">S-adenosyl-L-methionine</keyword>
<sequence>MLAFYPRFVRTFDDLPGHVSLLIHSWSGCNMRCLGCHNYDELIAAKPDGRQLSAAQVIERLSDGCGLFDALLLSGGEFLMNGLAEIEDFLRRARERFDGPVVVLTNGSYPRKLRRLLDNGLLDGALIDMKLPFHQLDPQEDRDIYEAIIGIVPSERRRRDLLESVEAVIRHNSKLSQVRTVRYPLLSDEYFEQIRVFVDTMNRRHGSSVPCFLNPFFPPEVPVSPESSVPSEPSRSLEPLLHS</sequence>
<name>A0A4S4C6A6_9BACL</name>
<keyword evidence="4" id="KW-0479">Metal-binding</keyword>
<dbReference type="InterPro" id="IPR058240">
    <property type="entry name" value="rSAM_sf"/>
</dbReference>
<dbReference type="RefSeq" id="WP_136368805.1">
    <property type="nucleotide sequence ID" value="NZ_SSOB01000005.1"/>
</dbReference>
<dbReference type="EMBL" id="SSOB01000005">
    <property type="protein sequence ID" value="THF83325.1"/>
    <property type="molecule type" value="Genomic_DNA"/>
</dbReference>
<dbReference type="SFLD" id="SFLDS00029">
    <property type="entry name" value="Radical_SAM"/>
    <property type="match status" value="1"/>
</dbReference>
<dbReference type="SUPFAM" id="SSF102114">
    <property type="entry name" value="Radical SAM enzymes"/>
    <property type="match status" value="1"/>
</dbReference>